<protein>
    <recommendedName>
        <fullName evidence="1">BTB domain-containing protein</fullName>
    </recommendedName>
</protein>
<organism evidence="2 3">
    <name type="scientific">Clonostachys byssicola</name>
    <dbReference type="NCBI Taxonomy" id="160290"/>
    <lineage>
        <taxon>Eukaryota</taxon>
        <taxon>Fungi</taxon>
        <taxon>Dikarya</taxon>
        <taxon>Ascomycota</taxon>
        <taxon>Pezizomycotina</taxon>
        <taxon>Sordariomycetes</taxon>
        <taxon>Hypocreomycetidae</taxon>
        <taxon>Hypocreales</taxon>
        <taxon>Bionectriaceae</taxon>
        <taxon>Clonostachys</taxon>
    </lineage>
</organism>
<dbReference type="OrthoDB" id="5148168at2759"/>
<dbReference type="AlphaFoldDB" id="A0A9N9U9H0"/>
<proteinExistence type="predicted"/>
<dbReference type="Proteomes" id="UP000754883">
    <property type="component" value="Unassembled WGS sequence"/>
</dbReference>
<dbReference type="InterPro" id="IPR000210">
    <property type="entry name" value="BTB/POZ_dom"/>
</dbReference>
<dbReference type="PROSITE" id="PS50097">
    <property type="entry name" value="BTB"/>
    <property type="match status" value="1"/>
</dbReference>
<dbReference type="Gene3D" id="3.30.710.10">
    <property type="entry name" value="Potassium Channel Kv1.1, Chain A"/>
    <property type="match status" value="1"/>
</dbReference>
<dbReference type="Pfam" id="PF00651">
    <property type="entry name" value="BTB"/>
    <property type="match status" value="1"/>
</dbReference>
<dbReference type="SUPFAM" id="SSF54695">
    <property type="entry name" value="POZ domain"/>
    <property type="match status" value="1"/>
</dbReference>
<reference evidence="2" key="1">
    <citation type="submission" date="2021-10" db="EMBL/GenBank/DDBJ databases">
        <authorList>
            <person name="Piombo E."/>
        </authorList>
    </citation>
    <scope>NUCLEOTIDE SEQUENCE</scope>
</reference>
<name>A0A9N9U9H0_9HYPO</name>
<dbReference type="EMBL" id="CABFNO020001394">
    <property type="protein sequence ID" value="CAG9985025.1"/>
    <property type="molecule type" value="Genomic_DNA"/>
</dbReference>
<keyword evidence="3" id="KW-1185">Reference proteome</keyword>
<evidence type="ECO:0000313" key="2">
    <source>
        <dbReference type="EMBL" id="CAG9985025.1"/>
    </source>
</evidence>
<comment type="caution">
    <text evidence="2">The sequence shown here is derived from an EMBL/GenBank/DDBJ whole genome shotgun (WGS) entry which is preliminary data.</text>
</comment>
<dbReference type="CDD" id="cd18186">
    <property type="entry name" value="BTB_POZ_ZBTB_KLHL-like"/>
    <property type="match status" value="1"/>
</dbReference>
<evidence type="ECO:0000313" key="3">
    <source>
        <dbReference type="Proteomes" id="UP000754883"/>
    </source>
</evidence>
<gene>
    <name evidence="2" type="ORF">CBYS24578_00006704</name>
</gene>
<feature type="domain" description="BTB" evidence="1">
    <location>
        <begin position="13"/>
        <end position="80"/>
    </location>
</feature>
<evidence type="ECO:0000259" key="1">
    <source>
        <dbReference type="PROSITE" id="PS50097"/>
    </source>
</evidence>
<sequence length="219" mass="24713">MELLAWLQDCEDSDCVVKCGDAEFKVHQSILREASPLLDVYLSCSSTKHKKVVSVPHNFGMYTMQALLEFMYDDNYSFEPDTKGQKDLVAACKFHITVGIAARWYEMDGEDSLDDLSRRKLKSSLPGVEADGLAQIVRSANQLAVDFKTQRMVARAVARAMQNENNKHYFKHLDMSEDFRGLVNFFFQDWLKQAAANPGSKGTLDKSTTLLPVVSGRMK</sequence>
<dbReference type="InterPro" id="IPR011333">
    <property type="entry name" value="SKP1/BTB/POZ_sf"/>
</dbReference>
<accession>A0A9N9U9H0</accession>